<dbReference type="NCBIfam" id="TIGR00624">
    <property type="entry name" value="tag"/>
    <property type="match status" value="1"/>
</dbReference>
<dbReference type="GO" id="GO:0046872">
    <property type="term" value="F:metal ion binding"/>
    <property type="evidence" value="ECO:0007669"/>
    <property type="project" value="UniProtKB-KW"/>
</dbReference>
<organism evidence="2 3">
    <name type="scientific">Moraxella pluranimalium</name>
    <dbReference type="NCBI Taxonomy" id="470453"/>
    <lineage>
        <taxon>Bacteria</taxon>
        <taxon>Pseudomonadati</taxon>
        <taxon>Pseudomonadota</taxon>
        <taxon>Gammaproteobacteria</taxon>
        <taxon>Moraxellales</taxon>
        <taxon>Moraxellaceae</taxon>
        <taxon>Moraxella</taxon>
    </lineage>
</organism>
<proteinExistence type="predicted"/>
<dbReference type="Proteomes" id="UP000189800">
    <property type="component" value="Unassembled WGS sequence"/>
</dbReference>
<dbReference type="STRING" id="470453.B0680_03960"/>
<feature type="binding site" evidence="1">
    <location>
        <position position="181"/>
    </location>
    <ligand>
        <name>Zn(2+)</name>
        <dbReference type="ChEBI" id="CHEBI:29105"/>
    </ligand>
</feature>
<feature type="binding site" evidence="1">
    <location>
        <position position="18"/>
    </location>
    <ligand>
        <name>Zn(2+)</name>
        <dbReference type="ChEBI" id="CHEBI:29105"/>
    </ligand>
</feature>
<keyword evidence="3" id="KW-1185">Reference proteome</keyword>
<dbReference type="SUPFAM" id="SSF48150">
    <property type="entry name" value="DNA-glycosylase"/>
    <property type="match status" value="1"/>
</dbReference>
<dbReference type="Gene3D" id="1.10.340.30">
    <property type="entry name" value="Hypothetical protein, domain 2"/>
    <property type="match status" value="1"/>
</dbReference>
<dbReference type="AlphaFoldDB" id="A0A1T0CQH3"/>
<keyword evidence="1" id="KW-0479">Metal-binding</keyword>
<dbReference type="InterPro" id="IPR011257">
    <property type="entry name" value="DNA_glycosylase"/>
</dbReference>
<dbReference type="GO" id="GO:0008725">
    <property type="term" value="F:DNA-3-methyladenine glycosylase activity"/>
    <property type="evidence" value="ECO:0007669"/>
    <property type="project" value="InterPro"/>
</dbReference>
<dbReference type="GO" id="GO:0006284">
    <property type="term" value="P:base-excision repair"/>
    <property type="evidence" value="ECO:0007669"/>
    <property type="project" value="InterPro"/>
</dbReference>
<dbReference type="InterPro" id="IPR052891">
    <property type="entry name" value="DNA-3mA_glycosylase"/>
</dbReference>
<evidence type="ECO:0000313" key="2">
    <source>
        <dbReference type="EMBL" id="OOS24592.1"/>
    </source>
</evidence>
<dbReference type="OrthoDB" id="9807664at2"/>
<gene>
    <name evidence="2" type="ORF">B0680_03960</name>
</gene>
<evidence type="ECO:0000256" key="1">
    <source>
        <dbReference type="PIRSR" id="PIRSR604597-1"/>
    </source>
</evidence>
<feature type="binding site" evidence="1">
    <location>
        <position position="177"/>
    </location>
    <ligand>
        <name>Zn(2+)</name>
        <dbReference type="ChEBI" id="CHEBI:29105"/>
    </ligand>
</feature>
<accession>A0A1T0CQH3</accession>
<sequence length="184" mass="20913">MTHRCTWCLSDPMYIAYHDNEWGRPVYDDDTLFAMLCLESMQAGLSWITILKRRDGYYRAFDGFDAVKIVAYDDAKVDELMLDAGIIRHRAKILAIINNAKAYLKIKQYQSFSDYLWGITTADGKPIDNRPADLSDIPAQTDVSVRLAKQLKKDGFKFVGATTCYAFMQAVGMVNDHVADCAFR</sequence>
<dbReference type="EMBL" id="MUYU01000009">
    <property type="protein sequence ID" value="OOS24592.1"/>
    <property type="molecule type" value="Genomic_DNA"/>
</dbReference>
<dbReference type="RefSeq" id="WP_078253759.1">
    <property type="nucleotide sequence ID" value="NZ_MUYU01000009.1"/>
</dbReference>
<dbReference type="Pfam" id="PF03352">
    <property type="entry name" value="Adenine_glyco"/>
    <property type="match status" value="1"/>
</dbReference>
<dbReference type="InterPro" id="IPR005019">
    <property type="entry name" value="Adenine_glyco"/>
</dbReference>
<keyword evidence="1" id="KW-0862">Zinc</keyword>
<dbReference type="InterPro" id="IPR004597">
    <property type="entry name" value="Tag"/>
</dbReference>
<name>A0A1T0CQH3_9GAMM</name>
<dbReference type="PANTHER" id="PTHR30037:SF4">
    <property type="entry name" value="DNA-3-METHYLADENINE GLYCOSYLASE I"/>
    <property type="match status" value="1"/>
</dbReference>
<feature type="binding site" evidence="1">
    <location>
        <position position="5"/>
    </location>
    <ligand>
        <name>Zn(2+)</name>
        <dbReference type="ChEBI" id="CHEBI:29105"/>
    </ligand>
</feature>
<reference evidence="2 3" key="1">
    <citation type="submission" date="2017-02" db="EMBL/GenBank/DDBJ databases">
        <title>Draft genome sequence of Moraxella pluranimalium CCUG 54913T type strain.</title>
        <authorList>
            <person name="Salva-Serra F."/>
            <person name="Engstrom-Jakobsson H."/>
            <person name="Thorell K."/>
            <person name="Jaen-Luchoro D."/>
            <person name="Gonzales-Siles L."/>
            <person name="Karlsson R."/>
            <person name="Yazdan S."/>
            <person name="Boulund F."/>
            <person name="Johnning A."/>
            <person name="Engstrand L."/>
            <person name="Kristiansson E."/>
            <person name="Moore E."/>
        </authorList>
    </citation>
    <scope>NUCLEOTIDE SEQUENCE [LARGE SCALE GENOMIC DNA]</scope>
    <source>
        <strain evidence="2 3">CCUG 54913</strain>
    </source>
</reference>
<dbReference type="PANTHER" id="PTHR30037">
    <property type="entry name" value="DNA-3-METHYLADENINE GLYCOSYLASE 1"/>
    <property type="match status" value="1"/>
</dbReference>
<protein>
    <submittedName>
        <fullName evidence="2">DNA-3-methyladenine glycosylase I</fullName>
    </submittedName>
</protein>
<comment type="caution">
    <text evidence="2">The sequence shown here is derived from an EMBL/GenBank/DDBJ whole genome shotgun (WGS) entry which is preliminary data.</text>
</comment>
<evidence type="ECO:0000313" key="3">
    <source>
        <dbReference type="Proteomes" id="UP000189800"/>
    </source>
</evidence>